<dbReference type="Proteomes" id="UP001055185">
    <property type="component" value="Unassembled WGS sequence"/>
</dbReference>
<keyword evidence="3" id="KW-1185">Reference proteome</keyword>
<sequence>MLFLRSPYIGNRLRSLSLCLMLAFSLGFLSGQLWPSVTAAGCRLEDLTQDPDTHFAGAEPARQAAATTGADSTHASQKLVCLTFDDGPSKNTPAVLEVLERYGVPATFFVIATGYNDEYLPLVRQAREAGHQIALHSASHDYSAIYSSPAAYWEDIDLLRERLSPYVDPDGLTYLRFPGGSTNTVSRKYGGAGIMKELKAQAEEKGYQWVDWNVCGEDAAGEKLSPGEIFKNVVKSTNGQSVCVVLLHDSATTSTTPEALPDIIGWYKEQGYEFCTVEQLYEK</sequence>
<dbReference type="GO" id="GO:0005975">
    <property type="term" value="P:carbohydrate metabolic process"/>
    <property type="evidence" value="ECO:0007669"/>
    <property type="project" value="InterPro"/>
</dbReference>
<gene>
    <name evidence="2" type="ORF">JCM17207_03840</name>
</gene>
<dbReference type="CDD" id="cd10944">
    <property type="entry name" value="CE4_SmPgdA_like"/>
    <property type="match status" value="1"/>
</dbReference>
<accession>A0AA37IWJ6</accession>
<reference evidence="2" key="1">
    <citation type="journal article" date="2022" name="Int. J. Syst. Evol. Microbiol.">
        <title>Genome-based, phenotypic and chemotaxonomic classification of Faecalibacterium strains: proposal of three novel species Faecalibacterium duncaniae sp. nov., Faecalibacterium hattorii sp. nov. and Faecalibacterium gallinarum sp. nov. .</title>
        <authorList>
            <person name="Sakamoto M."/>
            <person name="Sakurai N."/>
            <person name="Tanno H."/>
            <person name="Iino T."/>
            <person name="Ohkuma M."/>
            <person name="Endo A."/>
        </authorList>
    </citation>
    <scope>NUCLEOTIDE SEQUENCE</scope>
    <source>
        <strain evidence="2">JCM 17207</strain>
    </source>
</reference>
<dbReference type="PANTHER" id="PTHR10587">
    <property type="entry name" value="GLYCOSYL TRANSFERASE-RELATED"/>
    <property type="match status" value="1"/>
</dbReference>
<dbReference type="PROSITE" id="PS51677">
    <property type="entry name" value="NODB"/>
    <property type="match status" value="1"/>
</dbReference>
<dbReference type="GO" id="GO:0016810">
    <property type="term" value="F:hydrolase activity, acting on carbon-nitrogen (but not peptide) bonds"/>
    <property type="evidence" value="ECO:0007669"/>
    <property type="project" value="InterPro"/>
</dbReference>
<dbReference type="AlphaFoldDB" id="A0AA37IWJ6"/>
<evidence type="ECO:0000313" key="2">
    <source>
        <dbReference type="EMBL" id="GJN63759.1"/>
    </source>
</evidence>
<dbReference type="Pfam" id="PF01522">
    <property type="entry name" value="Polysacc_deac_1"/>
    <property type="match status" value="1"/>
</dbReference>
<evidence type="ECO:0000259" key="1">
    <source>
        <dbReference type="PROSITE" id="PS51677"/>
    </source>
</evidence>
<dbReference type="Gene3D" id="3.20.20.370">
    <property type="entry name" value="Glycoside hydrolase/deacetylase"/>
    <property type="match status" value="1"/>
</dbReference>
<feature type="domain" description="NodB homology" evidence="1">
    <location>
        <begin position="78"/>
        <end position="275"/>
    </location>
</feature>
<proteinExistence type="predicted"/>
<comment type="caution">
    <text evidence="2">The sequence shown here is derived from an EMBL/GenBank/DDBJ whole genome shotgun (WGS) entry which is preliminary data.</text>
</comment>
<dbReference type="SUPFAM" id="SSF88713">
    <property type="entry name" value="Glycoside hydrolase/deacetylase"/>
    <property type="match status" value="1"/>
</dbReference>
<dbReference type="InterPro" id="IPR002509">
    <property type="entry name" value="NODB_dom"/>
</dbReference>
<evidence type="ECO:0000313" key="3">
    <source>
        <dbReference type="Proteomes" id="UP001055185"/>
    </source>
</evidence>
<dbReference type="PANTHER" id="PTHR10587:SF125">
    <property type="entry name" value="POLYSACCHARIDE DEACETYLASE YHEN-RELATED"/>
    <property type="match status" value="1"/>
</dbReference>
<name>A0AA37IWJ6_9FIRM</name>
<dbReference type="InterPro" id="IPR011330">
    <property type="entry name" value="Glyco_hydro/deAcase_b/a-brl"/>
</dbReference>
<dbReference type="InterPro" id="IPR050248">
    <property type="entry name" value="Polysacc_deacetylase_ArnD"/>
</dbReference>
<protein>
    <recommendedName>
        <fullName evidence="1">NodB homology domain-containing protein</fullName>
    </recommendedName>
</protein>
<dbReference type="EMBL" id="BQKV01000018">
    <property type="protein sequence ID" value="GJN63759.1"/>
    <property type="molecule type" value="Genomic_DNA"/>
</dbReference>
<organism evidence="2 3">
    <name type="scientific">Faecalibacterium gallinarum</name>
    <dbReference type="NCBI Taxonomy" id="2903556"/>
    <lineage>
        <taxon>Bacteria</taxon>
        <taxon>Bacillati</taxon>
        <taxon>Bacillota</taxon>
        <taxon>Clostridia</taxon>
        <taxon>Eubacteriales</taxon>
        <taxon>Oscillospiraceae</taxon>
        <taxon>Faecalibacterium</taxon>
    </lineage>
</organism>